<proteinExistence type="predicted"/>
<gene>
    <name evidence="1" type="ORF">CR513_55301</name>
</gene>
<dbReference type="AlphaFoldDB" id="A0A371EIX2"/>
<reference evidence="1" key="1">
    <citation type="submission" date="2018-05" db="EMBL/GenBank/DDBJ databases">
        <title>Draft genome of Mucuna pruriens seed.</title>
        <authorList>
            <person name="Nnadi N.E."/>
            <person name="Vos R."/>
            <person name="Hasami M.H."/>
            <person name="Devisetty U.K."/>
            <person name="Aguiy J.C."/>
        </authorList>
    </citation>
    <scope>NUCLEOTIDE SEQUENCE [LARGE SCALE GENOMIC DNA]</scope>
    <source>
        <strain evidence="1">JCA_2017</strain>
    </source>
</reference>
<sequence>MTITLGFICVLQYGLQYSSTCNKVIHFGAASDSLCSKLSVIPKLRPGNDCFIIWVLGLVMGPPMSHKLSLTLLVGSLSDSEATEAKPLSSSNILYELDPKIDKTLHRLRKVRSIVVSNNGSSNSNNSVSATNDSDFSKYSSSNINSDFNFGISKSQKPNRMENNDRVLKELTMLDVVYQPWCNWNPQLDPTQSYELKYDLIHLLPKFHGLASEDPHKHLNNFMWFVP</sequence>
<evidence type="ECO:0000313" key="1">
    <source>
        <dbReference type="EMBL" id="RDX65983.1"/>
    </source>
</evidence>
<organism evidence="1 2">
    <name type="scientific">Mucuna pruriens</name>
    <name type="common">Velvet bean</name>
    <name type="synonym">Dolichos pruriens</name>
    <dbReference type="NCBI Taxonomy" id="157652"/>
    <lineage>
        <taxon>Eukaryota</taxon>
        <taxon>Viridiplantae</taxon>
        <taxon>Streptophyta</taxon>
        <taxon>Embryophyta</taxon>
        <taxon>Tracheophyta</taxon>
        <taxon>Spermatophyta</taxon>
        <taxon>Magnoliopsida</taxon>
        <taxon>eudicotyledons</taxon>
        <taxon>Gunneridae</taxon>
        <taxon>Pentapetalae</taxon>
        <taxon>rosids</taxon>
        <taxon>fabids</taxon>
        <taxon>Fabales</taxon>
        <taxon>Fabaceae</taxon>
        <taxon>Papilionoideae</taxon>
        <taxon>50 kb inversion clade</taxon>
        <taxon>NPAAA clade</taxon>
        <taxon>indigoferoid/millettioid clade</taxon>
        <taxon>Phaseoleae</taxon>
        <taxon>Mucuna</taxon>
    </lineage>
</organism>
<dbReference type="EMBL" id="QJKJ01013641">
    <property type="protein sequence ID" value="RDX65983.1"/>
    <property type="molecule type" value="Genomic_DNA"/>
</dbReference>
<dbReference type="Proteomes" id="UP000257109">
    <property type="component" value="Unassembled WGS sequence"/>
</dbReference>
<comment type="caution">
    <text evidence="1">The sequence shown here is derived from an EMBL/GenBank/DDBJ whole genome shotgun (WGS) entry which is preliminary data.</text>
</comment>
<evidence type="ECO:0000313" key="2">
    <source>
        <dbReference type="Proteomes" id="UP000257109"/>
    </source>
</evidence>
<accession>A0A371EIX2</accession>
<name>A0A371EIX2_MUCPR</name>
<protein>
    <submittedName>
        <fullName evidence="1">Uncharacterized protein</fullName>
    </submittedName>
</protein>
<keyword evidence="2" id="KW-1185">Reference proteome</keyword>
<feature type="non-terminal residue" evidence="1">
    <location>
        <position position="1"/>
    </location>
</feature>